<feature type="modified residue" description="4-aspartylphosphate" evidence="11">
    <location>
        <position position="676"/>
    </location>
</feature>
<dbReference type="InterPro" id="IPR036890">
    <property type="entry name" value="HATPase_C_sf"/>
</dbReference>
<dbReference type="PANTHER" id="PTHR43547">
    <property type="entry name" value="TWO-COMPONENT HISTIDINE KINASE"/>
    <property type="match status" value="1"/>
</dbReference>
<sequence length="743" mass="79931">MARSRWSFPGFDTARLNSLRWRLLLLVGLAIAPMVAMTVAAGIQERENALVNARQNLQRLANLAAANEAQSLAGARQILRDLSSVSDITTDTDKCNELLADILSKNTIYTNFGLIEMNGNVSCSAVPLAAPVNLGDRLHFKRAVTERGFIASRYVFGRVIQKHTINLTYPVIKRGQVVGVLFAALDLTELDKFVADVKLPPGTLLWTLDDQGTVISRRPDSAEWLGKKTTPTLHQVARSGRAPVIVRDFDGVERLYASAGVGQGELSDYRVLIGVPENDFLASAEQDQRFVIIGLITTVLLAGLAAWFGGNILIVQRMRRLAVTANLIASGSLATRTGMRYGNEEISELARSLDEMAEALQRKDAQRDESEAALKAADRRKDEFLAMLAHELRNPLAPISAGAEILKRSATADTSTAQAALIIARQAEHMTRLIDDLLDVSRVNRGFIELHNETLELGDIVNDAVEQVGPLIARKTQQLTLDISPEPCRVSGDRKRLVQVVANLLNNAAKYTPVGGRINLNVGCTKDLVLLAVTDNGIGMAPDLLARAFDLFAQGERASDRSDGGLGLGLALVKKLVGLHGGTVTAESDGLGHGSTLTLELPRVAGDVVRREGEAGAVIAPIPAGARCLVVDDNKDAAHMLSMYLEASGFDVTVAYTGEQGLLAACEKPPAFCLLDIGLPDLDGNELVGRLRSLPEAASAVMIAISGYGRVEDRDRSLAAGFDHYFVKPVDIAALRELLTAAK</sequence>
<keyword evidence="4" id="KW-1003">Cell membrane</keyword>
<keyword evidence="12" id="KW-0175">Coiled coil</keyword>
<dbReference type="InterPro" id="IPR003661">
    <property type="entry name" value="HisK_dim/P_dom"/>
</dbReference>
<dbReference type="Pfam" id="PF02743">
    <property type="entry name" value="dCache_1"/>
    <property type="match status" value="1"/>
</dbReference>
<dbReference type="EMBL" id="JAFBIL020000002">
    <property type="protein sequence ID" value="MBZ2206743.1"/>
    <property type="molecule type" value="Genomic_DNA"/>
</dbReference>
<proteinExistence type="predicted"/>
<keyword evidence="5 11" id="KW-0597">Phosphoprotein</keyword>
<name>A0ABS7SKM4_9BURK</name>
<dbReference type="SUPFAM" id="SSF158472">
    <property type="entry name" value="HAMP domain-like"/>
    <property type="match status" value="1"/>
</dbReference>
<dbReference type="Gene3D" id="3.40.50.2300">
    <property type="match status" value="1"/>
</dbReference>
<dbReference type="InterPro" id="IPR003594">
    <property type="entry name" value="HATPase_dom"/>
</dbReference>
<feature type="domain" description="Response regulatory" evidence="15">
    <location>
        <begin position="627"/>
        <end position="743"/>
    </location>
</feature>
<dbReference type="InterPro" id="IPR004358">
    <property type="entry name" value="Sig_transdc_His_kin-like_C"/>
</dbReference>
<comment type="subcellular location">
    <subcellularLocation>
        <location evidence="2">Cell membrane</location>
        <topology evidence="2">Multi-pass membrane protein</topology>
    </subcellularLocation>
</comment>
<feature type="coiled-coil region" evidence="12">
    <location>
        <begin position="343"/>
        <end position="380"/>
    </location>
</feature>
<reference evidence="17 18" key="1">
    <citation type="submission" date="2021-01" db="EMBL/GenBank/DDBJ databases">
        <authorList>
            <person name="Ruan W."/>
            <person name="Khan S.A."/>
            <person name="Jeon C.O."/>
        </authorList>
    </citation>
    <scope>NUCLEOTIDE SEQUENCE [LARGE SCALE GENOMIC DNA]</scope>
    <source>
        <strain evidence="17 18">R798</strain>
    </source>
</reference>
<evidence type="ECO:0000256" key="2">
    <source>
        <dbReference type="ARBA" id="ARBA00004651"/>
    </source>
</evidence>
<dbReference type="SUPFAM" id="SSF52172">
    <property type="entry name" value="CheY-like"/>
    <property type="match status" value="1"/>
</dbReference>
<dbReference type="RefSeq" id="WP_223466980.1">
    <property type="nucleotide sequence ID" value="NZ_JAFBIL020000002.1"/>
</dbReference>
<dbReference type="InterPro" id="IPR005467">
    <property type="entry name" value="His_kinase_dom"/>
</dbReference>
<keyword evidence="18" id="KW-1185">Reference proteome</keyword>
<dbReference type="Proteomes" id="UP000809349">
    <property type="component" value="Unassembled WGS sequence"/>
</dbReference>
<evidence type="ECO:0000256" key="11">
    <source>
        <dbReference type="PROSITE-ProRule" id="PRU00169"/>
    </source>
</evidence>
<accession>A0ABS7SKM4</accession>
<dbReference type="CDD" id="cd12914">
    <property type="entry name" value="PDC1_DGC_like"/>
    <property type="match status" value="1"/>
</dbReference>
<dbReference type="Gene3D" id="3.30.450.20">
    <property type="entry name" value="PAS domain"/>
    <property type="match status" value="1"/>
</dbReference>
<dbReference type="Gene3D" id="3.30.565.10">
    <property type="entry name" value="Histidine kinase-like ATPase, C-terminal domain"/>
    <property type="match status" value="1"/>
</dbReference>
<dbReference type="Pfam" id="PF00072">
    <property type="entry name" value="Response_reg"/>
    <property type="match status" value="1"/>
</dbReference>
<comment type="caution">
    <text evidence="17">The sequence shown here is derived from an EMBL/GenBank/DDBJ whole genome shotgun (WGS) entry which is preliminary data.</text>
</comment>
<evidence type="ECO:0000259" key="14">
    <source>
        <dbReference type="PROSITE" id="PS50109"/>
    </source>
</evidence>
<dbReference type="PRINTS" id="PR00344">
    <property type="entry name" value="BCTRLSENSOR"/>
</dbReference>
<evidence type="ECO:0000256" key="10">
    <source>
        <dbReference type="ARBA" id="ARBA00023136"/>
    </source>
</evidence>
<dbReference type="SUPFAM" id="SSF47384">
    <property type="entry name" value="Homodimeric domain of signal transducing histidine kinase"/>
    <property type="match status" value="1"/>
</dbReference>
<evidence type="ECO:0000256" key="12">
    <source>
        <dbReference type="SAM" id="Coils"/>
    </source>
</evidence>
<evidence type="ECO:0000256" key="13">
    <source>
        <dbReference type="SAM" id="Phobius"/>
    </source>
</evidence>
<evidence type="ECO:0000256" key="8">
    <source>
        <dbReference type="ARBA" id="ARBA00022777"/>
    </source>
</evidence>
<evidence type="ECO:0000313" key="18">
    <source>
        <dbReference type="Proteomes" id="UP000809349"/>
    </source>
</evidence>
<dbReference type="InterPro" id="IPR011006">
    <property type="entry name" value="CheY-like_superfamily"/>
</dbReference>
<dbReference type="InterPro" id="IPR036097">
    <property type="entry name" value="HisK_dim/P_sf"/>
</dbReference>
<feature type="transmembrane region" description="Helical" evidence="13">
    <location>
        <begin position="290"/>
        <end position="314"/>
    </location>
</feature>
<dbReference type="Gene3D" id="6.10.340.10">
    <property type="match status" value="1"/>
</dbReference>
<evidence type="ECO:0000256" key="3">
    <source>
        <dbReference type="ARBA" id="ARBA00012438"/>
    </source>
</evidence>
<dbReference type="Pfam" id="PF00512">
    <property type="entry name" value="HisKA"/>
    <property type="match status" value="1"/>
</dbReference>
<dbReference type="EC" id="2.7.13.3" evidence="3"/>
<dbReference type="PROSITE" id="PS50110">
    <property type="entry name" value="RESPONSE_REGULATORY"/>
    <property type="match status" value="1"/>
</dbReference>
<evidence type="ECO:0000259" key="16">
    <source>
        <dbReference type="PROSITE" id="PS50885"/>
    </source>
</evidence>
<evidence type="ECO:0000256" key="9">
    <source>
        <dbReference type="ARBA" id="ARBA00022989"/>
    </source>
</evidence>
<dbReference type="PROSITE" id="PS50885">
    <property type="entry name" value="HAMP"/>
    <property type="match status" value="1"/>
</dbReference>
<evidence type="ECO:0000256" key="4">
    <source>
        <dbReference type="ARBA" id="ARBA00022475"/>
    </source>
</evidence>
<dbReference type="InterPro" id="IPR001789">
    <property type="entry name" value="Sig_transdc_resp-reg_receiver"/>
</dbReference>
<dbReference type="PROSITE" id="PS50109">
    <property type="entry name" value="HIS_KIN"/>
    <property type="match status" value="1"/>
</dbReference>
<feature type="domain" description="Histidine kinase" evidence="14">
    <location>
        <begin position="387"/>
        <end position="605"/>
    </location>
</feature>
<keyword evidence="9 13" id="KW-1133">Transmembrane helix</keyword>
<dbReference type="SUPFAM" id="SSF55874">
    <property type="entry name" value="ATPase domain of HSP90 chaperone/DNA topoisomerase II/histidine kinase"/>
    <property type="match status" value="1"/>
</dbReference>
<dbReference type="InterPro" id="IPR033479">
    <property type="entry name" value="dCache_1"/>
</dbReference>
<dbReference type="SMART" id="SM00388">
    <property type="entry name" value="HisKA"/>
    <property type="match status" value="1"/>
</dbReference>
<comment type="catalytic activity">
    <reaction evidence="1">
        <text>ATP + protein L-histidine = ADP + protein N-phospho-L-histidine.</text>
        <dbReference type="EC" id="2.7.13.3"/>
    </reaction>
</comment>
<keyword evidence="6" id="KW-0808">Transferase</keyword>
<feature type="coiled-coil region" evidence="12">
    <location>
        <begin position="43"/>
        <end position="70"/>
    </location>
</feature>
<evidence type="ECO:0000313" key="17">
    <source>
        <dbReference type="EMBL" id="MBZ2206743.1"/>
    </source>
</evidence>
<dbReference type="CDD" id="cd00075">
    <property type="entry name" value="HATPase"/>
    <property type="match status" value="1"/>
</dbReference>
<dbReference type="SMART" id="SM00304">
    <property type="entry name" value="HAMP"/>
    <property type="match status" value="1"/>
</dbReference>
<dbReference type="Pfam" id="PF00672">
    <property type="entry name" value="HAMP"/>
    <property type="match status" value="1"/>
</dbReference>
<dbReference type="SMART" id="SM00448">
    <property type="entry name" value="REC"/>
    <property type="match status" value="1"/>
</dbReference>
<dbReference type="Pfam" id="PF02518">
    <property type="entry name" value="HATPase_c"/>
    <property type="match status" value="1"/>
</dbReference>
<dbReference type="CDD" id="cd12915">
    <property type="entry name" value="PDC2_DGC_like"/>
    <property type="match status" value="1"/>
</dbReference>
<evidence type="ECO:0000256" key="1">
    <source>
        <dbReference type="ARBA" id="ARBA00000085"/>
    </source>
</evidence>
<dbReference type="Gene3D" id="1.10.287.130">
    <property type="match status" value="1"/>
</dbReference>
<gene>
    <name evidence="17" type="ORF">I4X03_005670</name>
</gene>
<reference evidence="17 18" key="2">
    <citation type="submission" date="2021-08" db="EMBL/GenBank/DDBJ databases">
        <title>Massilia sp. R798.</title>
        <authorList>
            <person name="Baek J.H."/>
            <person name="Jung H.S."/>
            <person name="Kim K.R."/>
            <person name="Jeon C.O."/>
        </authorList>
    </citation>
    <scope>NUCLEOTIDE SEQUENCE [LARGE SCALE GENOMIC DNA]</scope>
    <source>
        <strain evidence="17 18">R798</strain>
    </source>
</reference>
<evidence type="ECO:0000256" key="5">
    <source>
        <dbReference type="ARBA" id="ARBA00022553"/>
    </source>
</evidence>
<evidence type="ECO:0000256" key="6">
    <source>
        <dbReference type="ARBA" id="ARBA00022679"/>
    </source>
</evidence>
<dbReference type="SMART" id="SM00387">
    <property type="entry name" value="HATPase_c"/>
    <property type="match status" value="1"/>
</dbReference>
<keyword evidence="10 13" id="KW-0472">Membrane</keyword>
<protein>
    <recommendedName>
        <fullName evidence="3">histidine kinase</fullName>
        <ecNumber evidence="3">2.7.13.3</ecNumber>
    </recommendedName>
</protein>
<dbReference type="CDD" id="cd17580">
    <property type="entry name" value="REC_2_DhkD-like"/>
    <property type="match status" value="1"/>
</dbReference>
<dbReference type="CDD" id="cd06225">
    <property type="entry name" value="HAMP"/>
    <property type="match status" value="1"/>
</dbReference>
<evidence type="ECO:0000259" key="15">
    <source>
        <dbReference type="PROSITE" id="PS50110"/>
    </source>
</evidence>
<dbReference type="PANTHER" id="PTHR43547:SF2">
    <property type="entry name" value="HYBRID SIGNAL TRANSDUCTION HISTIDINE KINASE C"/>
    <property type="match status" value="1"/>
</dbReference>
<organism evidence="17 18">
    <name type="scientific">Massilia soli</name>
    <dbReference type="NCBI Taxonomy" id="2792854"/>
    <lineage>
        <taxon>Bacteria</taxon>
        <taxon>Pseudomonadati</taxon>
        <taxon>Pseudomonadota</taxon>
        <taxon>Betaproteobacteria</taxon>
        <taxon>Burkholderiales</taxon>
        <taxon>Oxalobacteraceae</taxon>
        <taxon>Telluria group</taxon>
        <taxon>Massilia</taxon>
    </lineage>
</organism>
<evidence type="ECO:0000256" key="7">
    <source>
        <dbReference type="ARBA" id="ARBA00022692"/>
    </source>
</evidence>
<feature type="domain" description="HAMP" evidence="16">
    <location>
        <begin position="312"/>
        <end position="365"/>
    </location>
</feature>
<dbReference type="CDD" id="cd00082">
    <property type="entry name" value="HisKA"/>
    <property type="match status" value="1"/>
</dbReference>
<dbReference type="InterPro" id="IPR003660">
    <property type="entry name" value="HAMP_dom"/>
</dbReference>
<keyword evidence="7 13" id="KW-0812">Transmembrane</keyword>
<keyword evidence="8" id="KW-0418">Kinase</keyword>